<evidence type="ECO:0008006" key="3">
    <source>
        <dbReference type="Google" id="ProtNLM"/>
    </source>
</evidence>
<dbReference type="KEGG" id="bgp:BGL_1c14920"/>
<dbReference type="AlphaFoldDB" id="A0A0B6RRJ9"/>
<dbReference type="RefSeq" id="WP_080937132.1">
    <property type="nucleotide sequence ID" value="NZ_CP002580.1"/>
</dbReference>
<evidence type="ECO:0000313" key="1">
    <source>
        <dbReference type="EMBL" id="AJK46008.1"/>
    </source>
</evidence>
<dbReference type="Proteomes" id="UP000031838">
    <property type="component" value="Chromosome 1"/>
</dbReference>
<sequence length="162" mass="18132">MIVENWCLIDVYAGNNESGPVYERLPAKQIDTNVYKLLASPGLTLNLAKGDLIRLDGVDLPATVVMRGGNFCIQIYSNEISKDDAAWLEAELKGRMNGALDSMNEGSLACSVPAVNGIGKINELFNEFKRRSGVEWYYSNIYKNFEDPSDETLLNWWVVCEK</sequence>
<proteinExistence type="predicted"/>
<keyword evidence="2" id="KW-1185">Reference proteome</keyword>
<dbReference type="EMBL" id="CP002580">
    <property type="protein sequence ID" value="AJK46008.1"/>
    <property type="molecule type" value="Genomic_DNA"/>
</dbReference>
<protein>
    <recommendedName>
        <fullName evidence="3">DUF4265 domain-containing protein</fullName>
    </recommendedName>
</protein>
<name>A0A0B6RRJ9_BURPL</name>
<gene>
    <name evidence="1" type="ORF">BGL_1c14920</name>
</gene>
<reference evidence="2" key="1">
    <citation type="submission" date="2011-03" db="EMBL/GenBank/DDBJ databases">
        <authorList>
            <person name="Voget S."/>
            <person name="Streit W.R."/>
            <person name="Jaeger K.E."/>
            <person name="Daniel R."/>
        </authorList>
    </citation>
    <scope>NUCLEOTIDE SEQUENCE [LARGE SCALE GENOMIC DNA]</scope>
    <source>
        <strain evidence="2">PG1</strain>
    </source>
</reference>
<accession>A0A0B6RRJ9</accession>
<dbReference type="InterPro" id="IPR025361">
    <property type="entry name" value="DUF4265"/>
</dbReference>
<organism evidence="1 2">
    <name type="scientific">Burkholderia plantarii</name>
    <dbReference type="NCBI Taxonomy" id="41899"/>
    <lineage>
        <taxon>Bacteria</taxon>
        <taxon>Pseudomonadati</taxon>
        <taxon>Pseudomonadota</taxon>
        <taxon>Betaproteobacteria</taxon>
        <taxon>Burkholderiales</taxon>
        <taxon>Burkholderiaceae</taxon>
        <taxon>Burkholderia</taxon>
    </lineage>
</organism>
<evidence type="ECO:0000313" key="2">
    <source>
        <dbReference type="Proteomes" id="UP000031838"/>
    </source>
</evidence>
<dbReference type="HOGENOM" id="CLU_139161_0_0_4"/>
<reference evidence="1 2" key="2">
    <citation type="journal article" date="2016" name="Appl. Microbiol. Biotechnol.">
        <title>Mutations improving production and secretion of extracellular lipase by Burkholderia glumae PG1.</title>
        <authorList>
            <person name="Knapp A."/>
            <person name="Voget S."/>
            <person name="Gao R."/>
            <person name="Zaburannyi N."/>
            <person name="Krysciak D."/>
            <person name="Breuer M."/>
            <person name="Hauer B."/>
            <person name="Streit W.R."/>
            <person name="Muller R."/>
            <person name="Daniel R."/>
            <person name="Jaeger K.E."/>
        </authorList>
    </citation>
    <scope>NUCLEOTIDE SEQUENCE [LARGE SCALE GENOMIC DNA]</scope>
    <source>
        <strain evidence="1 2">PG1</strain>
    </source>
</reference>
<dbReference type="Pfam" id="PF14085">
    <property type="entry name" value="DUF4265"/>
    <property type="match status" value="1"/>
</dbReference>